<name>A0AA39RBG3_9LECA</name>
<dbReference type="GO" id="GO:0004672">
    <property type="term" value="F:protein kinase activity"/>
    <property type="evidence" value="ECO:0007669"/>
    <property type="project" value="InterPro"/>
</dbReference>
<dbReference type="SUPFAM" id="SSF56112">
    <property type="entry name" value="Protein kinase-like (PK-like)"/>
    <property type="match status" value="1"/>
</dbReference>
<dbReference type="GO" id="GO:0005524">
    <property type="term" value="F:ATP binding"/>
    <property type="evidence" value="ECO:0007669"/>
    <property type="project" value="InterPro"/>
</dbReference>
<dbReference type="PANTHER" id="PTHR37542">
    <property type="entry name" value="HELO DOMAIN-CONTAINING PROTEIN-RELATED"/>
    <property type="match status" value="1"/>
</dbReference>
<evidence type="ECO:0000259" key="1">
    <source>
        <dbReference type="PROSITE" id="PS50011"/>
    </source>
</evidence>
<dbReference type="Gene3D" id="1.20.120.1020">
    <property type="entry name" value="Prion-inhibition and propagation, HeLo domain"/>
    <property type="match status" value="1"/>
</dbReference>
<dbReference type="AlphaFoldDB" id="A0AA39RBG3"/>
<dbReference type="InterPro" id="IPR011009">
    <property type="entry name" value="Kinase-like_dom_sf"/>
</dbReference>
<dbReference type="PANTHER" id="PTHR37542:SF1">
    <property type="entry name" value="PRION-INHIBITION AND PROPAGATION HELO DOMAIN-CONTAINING PROTEIN"/>
    <property type="match status" value="1"/>
</dbReference>
<dbReference type="InterPro" id="IPR029498">
    <property type="entry name" value="HeLo_dom"/>
</dbReference>
<dbReference type="InterPro" id="IPR000719">
    <property type="entry name" value="Prot_kinase_dom"/>
</dbReference>
<dbReference type="Proteomes" id="UP001166286">
    <property type="component" value="Unassembled WGS sequence"/>
</dbReference>
<dbReference type="InterPro" id="IPR038305">
    <property type="entry name" value="HeLo_sf"/>
</dbReference>
<dbReference type="Gene3D" id="1.10.510.10">
    <property type="entry name" value="Transferase(Phosphotransferase) domain 1"/>
    <property type="match status" value="1"/>
</dbReference>
<comment type="caution">
    <text evidence="2">The sequence shown here is derived from an EMBL/GenBank/DDBJ whole genome shotgun (WGS) entry which is preliminary data.</text>
</comment>
<sequence length="622" mass="70837">MVDPVGASIGAASLAIQLLQGCYRGYQFFIAAAGMPHDCRYMRTRLQIEYSRLSDWTEAAGLIEYDGGQDLPDILKTDRLVLVAVLTEIRSSMEDLADINGKYVDLRPDKDLVKKNQAMELELVEEFSNIALSYEKRVAERKFPRGLNHIVRGTAMAKDIIKHPKRLEWVAFDRDVFKKILARLTELNDHLHEMMHGHQARALEAATERTYLEMVQVRTSVDELKHLVTAAMLLQERHTGEPSRSALRRRNEKYLAALAEFKRLNAANEAHSSHKPPAYDSVMKRTRLSYSSMSILYATTNSHSLLLNARTRTAGKHYPGDDTERHIWVEWKTYKTEYDSRLEKDVPTKRTIRRVEELVALLQSEKPEQFCAPRCLGYFDDREDIADSQHDYRFGIVFEKPNPDCIPKSLRQMLPERKPSLTDRVSLAHKVATCVLYLHAVNWLHKALRSDSILFFLDNNNANLRQPKLTGFEFARPDKHGETSTTGEANEWCELYVHPNYQGSNAKGTYRKTFDIYSLGIILLEISHWKPIEQIVGIDPDCAQLAELKSIRSRLLDPAAGHLAQVLADQGEKYHEAVKCCLEGRAAFGIGEEEDEADVLTGAKLQQAFMTHVVDALESICI</sequence>
<dbReference type="Pfam" id="PF24476">
    <property type="entry name" value="DUF7580"/>
    <property type="match status" value="1"/>
</dbReference>
<evidence type="ECO:0000313" key="2">
    <source>
        <dbReference type="EMBL" id="KAK0517416.1"/>
    </source>
</evidence>
<dbReference type="InterPro" id="IPR056002">
    <property type="entry name" value="DUF7580"/>
</dbReference>
<dbReference type="EMBL" id="JAFEKC020000001">
    <property type="protein sequence ID" value="KAK0517416.1"/>
    <property type="molecule type" value="Genomic_DNA"/>
</dbReference>
<dbReference type="PROSITE" id="PS50011">
    <property type="entry name" value="PROTEIN_KINASE_DOM"/>
    <property type="match status" value="1"/>
</dbReference>
<reference evidence="2" key="1">
    <citation type="submission" date="2023-03" db="EMBL/GenBank/DDBJ databases">
        <title>Complete genome of Cladonia borealis.</title>
        <authorList>
            <person name="Park H."/>
        </authorList>
    </citation>
    <scope>NUCLEOTIDE SEQUENCE</scope>
    <source>
        <strain evidence="2">ANT050790</strain>
    </source>
</reference>
<proteinExistence type="predicted"/>
<keyword evidence="3" id="KW-1185">Reference proteome</keyword>
<gene>
    <name evidence="2" type="ORF">JMJ35_000571</name>
</gene>
<organism evidence="2 3">
    <name type="scientific">Cladonia borealis</name>
    <dbReference type="NCBI Taxonomy" id="184061"/>
    <lineage>
        <taxon>Eukaryota</taxon>
        <taxon>Fungi</taxon>
        <taxon>Dikarya</taxon>
        <taxon>Ascomycota</taxon>
        <taxon>Pezizomycotina</taxon>
        <taxon>Lecanoromycetes</taxon>
        <taxon>OSLEUM clade</taxon>
        <taxon>Lecanoromycetidae</taxon>
        <taxon>Lecanorales</taxon>
        <taxon>Lecanorineae</taxon>
        <taxon>Cladoniaceae</taxon>
        <taxon>Cladonia</taxon>
    </lineage>
</organism>
<protein>
    <recommendedName>
        <fullName evidence="1">Protein kinase domain-containing protein</fullName>
    </recommendedName>
</protein>
<feature type="domain" description="Protein kinase" evidence="1">
    <location>
        <begin position="282"/>
        <end position="622"/>
    </location>
</feature>
<accession>A0AA39RBG3</accession>
<dbReference type="Pfam" id="PF14479">
    <property type="entry name" value="HeLo"/>
    <property type="match status" value="1"/>
</dbReference>
<evidence type="ECO:0000313" key="3">
    <source>
        <dbReference type="Proteomes" id="UP001166286"/>
    </source>
</evidence>